<organism evidence="1 2">
    <name type="scientific">Candidatus Kuenenbacteria bacterium CG_4_10_14_3_um_filter_39_14</name>
    <dbReference type="NCBI Taxonomy" id="1974614"/>
    <lineage>
        <taxon>Bacteria</taxon>
        <taxon>Candidatus Kueneniibacteriota</taxon>
    </lineage>
</organism>
<proteinExistence type="predicted"/>
<accession>A0A2M7MI09</accession>
<dbReference type="Proteomes" id="UP000230658">
    <property type="component" value="Unassembled WGS sequence"/>
</dbReference>
<evidence type="ECO:0000313" key="1">
    <source>
        <dbReference type="EMBL" id="PIX92739.1"/>
    </source>
</evidence>
<evidence type="ECO:0008006" key="3">
    <source>
        <dbReference type="Google" id="ProtNLM"/>
    </source>
</evidence>
<evidence type="ECO:0000313" key="2">
    <source>
        <dbReference type="Proteomes" id="UP000230658"/>
    </source>
</evidence>
<dbReference type="AlphaFoldDB" id="A0A2M7MI09"/>
<reference evidence="2" key="1">
    <citation type="submission" date="2017-09" db="EMBL/GenBank/DDBJ databases">
        <title>Depth-based differentiation of microbial function through sediment-hosted aquifers and enrichment of novel symbionts in the deep terrestrial subsurface.</title>
        <authorList>
            <person name="Probst A.J."/>
            <person name="Ladd B."/>
            <person name="Jarett J.K."/>
            <person name="Geller-Mcgrath D.E."/>
            <person name="Sieber C.M.K."/>
            <person name="Emerson J.B."/>
            <person name="Anantharaman K."/>
            <person name="Thomas B.C."/>
            <person name="Malmstrom R."/>
            <person name="Stieglmeier M."/>
            <person name="Klingl A."/>
            <person name="Woyke T."/>
            <person name="Ryan C.M."/>
            <person name="Banfield J.F."/>
        </authorList>
    </citation>
    <scope>NUCLEOTIDE SEQUENCE [LARGE SCALE GENOMIC DNA]</scope>
</reference>
<comment type="caution">
    <text evidence="1">The sequence shown here is derived from an EMBL/GenBank/DDBJ whole genome shotgun (WGS) entry which is preliminary data.</text>
</comment>
<gene>
    <name evidence="1" type="ORF">COZ26_00225</name>
</gene>
<sequence length="86" mass="9814">MTIKVKKVIDGDTFQDSRNRFYRLADVDAPEKRERGYNSAKTALQNMIGGEELVVKQVGESYNRKVVVVRIPGEKTTINAKMKRKV</sequence>
<name>A0A2M7MI09_9BACT</name>
<dbReference type="SUPFAM" id="SSF50199">
    <property type="entry name" value="Staphylococcal nuclease"/>
    <property type="match status" value="1"/>
</dbReference>
<dbReference type="Gene3D" id="2.40.50.90">
    <property type="match status" value="1"/>
</dbReference>
<protein>
    <recommendedName>
        <fullName evidence="3">TNase-like domain-containing protein</fullName>
    </recommendedName>
</protein>
<dbReference type="EMBL" id="PFJV01000004">
    <property type="protein sequence ID" value="PIX92739.1"/>
    <property type="molecule type" value="Genomic_DNA"/>
</dbReference>
<dbReference type="InterPro" id="IPR035437">
    <property type="entry name" value="SNase_OB-fold_sf"/>
</dbReference>